<keyword evidence="4" id="KW-0479">Metal-binding</keyword>
<organism evidence="9 10">
    <name type="scientific">Gandjariella thermophila</name>
    <dbReference type="NCBI Taxonomy" id="1931992"/>
    <lineage>
        <taxon>Bacteria</taxon>
        <taxon>Bacillati</taxon>
        <taxon>Actinomycetota</taxon>
        <taxon>Actinomycetes</taxon>
        <taxon>Pseudonocardiales</taxon>
        <taxon>Pseudonocardiaceae</taxon>
        <taxon>Gandjariella</taxon>
    </lineage>
</organism>
<sequence>MSGYRIACIPGDGIGVEVTGEARQVLDRAAERHGFRLRWTEFDWSCERYTRTGRMMPEDGLERLAEHDAILLGAVGFPGVPDHVSLWGLLIPIRRAFDQYVNLRPVRLLPGLVSPLAGREAADLDMVIVRENSEGEYSRIGGRHNPGTPDEFVVQQSVFTRRGVHRIIRYAFELARERGGAVCSATKSNGLVHSMPFWDEVFAEVAAGYPDIPHEQCHVDALAARMVLRPDRVDVVVASNLFGDILSDLAAAVVGGLGTAPSANVNPERRHPSMFEAVHGSAPDIAGRGLANPVAQILTAAMMLDHLGEHAAGAAVRDAVDAVLRDGTVRTPDIGGRATTGELGKAIRDAVSGPRPAVR</sequence>
<protein>
    <submittedName>
        <fullName evidence="9">Tartrate dehydrogenase</fullName>
    </submittedName>
</protein>
<evidence type="ECO:0000256" key="4">
    <source>
        <dbReference type="ARBA" id="ARBA00022723"/>
    </source>
</evidence>
<accession>A0A4D4JGP2</accession>
<dbReference type="InterPro" id="IPR050501">
    <property type="entry name" value="ICDH/IPMDH"/>
</dbReference>
<comment type="cofactor">
    <cofactor evidence="1">
        <name>Mn(2+)</name>
        <dbReference type="ChEBI" id="CHEBI:29035"/>
    </cofactor>
</comment>
<evidence type="ECO:0000313" key="9">
    <source>
        <dbReference type="EMBL" id="GDY33576.1"/>
    </source>
</evidence>
<dbReference type="EMBL" id="BJFL01000047">
    <property type="protein sequence ID" value="GDY33576.1"/>
    <property type="molecule type" value="Genomic_DNA"/>
</dbReference>
<name>A0A4D4JGP2_9PSEU</name>
<comment type="similarity">
    <text evidence="3">Belongs to the isocitrate and isopropylmalate dehydrogenases family.</text>
</comment>
<dbReference type="Pfam" id="PF00180">
    <property type="entry name" value="Iso_dh"/>
    <property type="match status" value="1"/>
</dbReference>
<dbReference type="PANTHER" id="PTHR43275">
    <property type="entry name" value="D-MALATE DEHYDROGENASE [DECARBOXYLATING]"/>
    <property type="match status" value="1"/>
</dbReference>
<dbReference type="SMART" id="SM01329">
    <property type="entry name" value="Iso_dh"/>
    <property type="match status" value="1"/>
</dbReference>
<dbReference type="InterPro" id="IPR011829">
    <property type="entry name" value="TTC_DH"/>
</dbReference>
<evidence type="ECO:0000259" key="8">
    <source>
        <dbReference type="SMART" id="SM01329"/>
    </source>
</evidence>
<evidence type="ECO:0000256" key="3">
    <source>
        <dbReference type="ARBA" id="ARBA00007769"/>
    </source>
</evidence>
<keyword evidence="6" id="KW-0520">NAD</keyword>
<evidence type="ECO:0000256" key="1">
    <source>
        <dbReference type="ARBA" id="ARBA00001936"/>
    </source>
</evidence>
<keyword evidence="5" id="KW-0560">Oxidoreductase</keyword>
<keyword evidence="7" id="KW-0464">Manganese</keyword>
<dbReference type="Gene3D" id="3.40.718.10">
    <property type="entry name" value="Isopropylmalate Dehydrogenase"/>
    <property type="match status" value="1"/>
</dbReference>
<reference evidence="10" key="1">
    <citation type="submission" date="2019-04" db="EMBL/GenBank/DDBJ databases">
        <title>Draft genome sequence of Pseudonocardiaceae bacterium SL3-2-4.</title>
        <authorList>
            <person name="Ningsih F."/>
            <person name="Yokota A."/>
            <person name="Sakai Y."/>
            <person name="Nanatani K."/>
            <person name="Yabe S."/>
            <person name="Oetari A."/>
            <person name="Sjamsuridzal W."/>
        </authorList>
    </citation>
    <scope>NUCLEOTIDE SEQUENCE [LARGE SCALE GENOMIC DNA]</scope>
    <source>
        <strain evidence="10">SL3-2-4</strain>
    </source>
</reference>
<evidence type="ECO:0000313" key="10">
    <source>
        <dbReference type="Proteomes" id="UP000298860"/>
    </source>
</evidence>
<dbReference type="PANTHER" id="PTHR43275:SF1">
    <property type="entry name" value="D-MALATE DEHYDROGENASE [DECARBOXYLATING]"/>
    <property type="match status" value="1"/>
</dbReference>
<dbReference type="AlphaFoldDB" id="A0A4D4JGP2"/>
<dbReference type="NCBIfam" id="TIGR02089">
    <property type="entry name" value="TTC"/>
    <property type="match status" value="1"/>
</dbReference>
<comment type="caution">
    <text evidence="9">The sequence shown here is derived from an EMBL/GenBank/DDBJ whole genome shotgun (WGS) entry which is preliminary data.</text>
</comment>
<dbReference type="InterPro" id="IPR024084">
    <property type="entry name" value="IsoPropMal-DH-like_dom"/>
</dbReference>
<dbReference type="OrthoDB" id="5289857at2"/>
<dbReference type="SUPFAM" id="SSF53659">
    <property type="entry name" value="Isocitrate/Isopropylmalate dehydrogenase-like"/>
    <property type="match status" value="1"/>
</dbReference>
<evidence type="ECO:0000256" key="6">
    <source>
        <dbReference type="ARBA" id="ARBA00023027"/>
    </source>
</evidence>
<dbReference type="NCBIfam" id="NF006048">
    <property type="entry name" value="PRK08194.1"/>
    <property type="match status" value="1"/>
</dbReference>
<dbReference type="Proteomes" id="UP000298860">
    <property type="component" value="Unassembled WGS sequence"/>
</dbReference>
<dbReference type="GO" id="GO:0016616">
    <property type="term" value="F:oxidoreductase activity, acting on the CH-OH group of donors, NAD or NADP as acceptor"/>
    <property type="evidence" value="ECO:0007669"/>
    <property type="project" value="InterPro"/>
</dbReference>
<evidence type="ECO:0000256" key="7">
    <source>
        <dbReference type="ARBA" id="ARBA00023211"/>
    </source>
</evidence>
<dbReference type="GO" id="GO:0051287">
    <property type="term" value="F:NAD binding"/>
    <property type="evidence" value="ECO:0007669"/>
    <property type="project" value="InterPro"/>
</dbReference>
<keyword evidence="10" id="KW-1185">Reference proteome</keyword>
<gene>
    <name evidence="9" type="primary">ttuC</name>
    <name evidence="9" type="ORF">GTS_52090</name>
</gene>
<dbReference type="RefSeq" id="WP_137816504.1">
    <property type="nucleotide sequence ID" value="NZ_BJFL01000047.1"/>
</dbReference>
<evidence type="ECO:0000256" key="2">
    <source>
        <dbReference type="ARBA" id="ARBA00001946"/>
    </source>
</evidence>
<proteinExistence type="inferred from homology"/>
<feature type="domain" description="Isopropylmalate dehydrogenase-like" evidence="8">
    <location>
        <begin position="5"/>
        <end position="347"/>
    </location>
</feature>
<comment type="cofactor">
    <cofactor evidence="2">
        <name>Mg(2+)</name>
        <dbReference type="ChEBI" id="CHEBI:18420"/>
    </cofactor>
</comment>
<evidence type="ECO:0000256" key="5">
    <source>
        <dbReference type="ARBA" id="ARBA00023002"/>
    </source>
</evidence>
<dbReference type="GO" id="GO:0046872">
    <property type="term" value="F:metal ion binding"/>
    <property type="evidence" value="ECO:0007669"/>
    <property type="project" value="UniProtKB-KW"/>
</dbReference>